<dbReference type="GO" id="GO:0046872">
    <property type="term" value="F:metal ion binding"/>
    <property type="evidence" value="ECO:0007669"/>
    <property type="project" value="UniProtKB-KW"/>
</dbReference>
<evidence type="ECO:0000256" key="12">
    <source>
        <dbReference type="SAM" id="Phobius"/>
    </source>
</evidence>
<keyword evidence="4" id="KW-0997">Cell inner membrane</keyword>
<keyword evidence="5 12" id="KW-0812">Transmembrane</keyword>
<evidence type="ECO:0000256" key="5">
    <source>
        <dbReference type="ARBA" id="ARBA00022692"/>
    </source>
</evidence>
<reference evidence="14 15" key="1">
    <citation type="submission" date="2021-05" db="EMBL/GenBank/DDBJ databases">
        <title>Comparative genomic studies on the polysaccharide-degrading batcterial strains of the Flammeovirga genus.</title>
        <authorList>
            <person name="Zewei F."/>
            <person name="Zheng Z."/>
            <person name="Yu L."/>
            <person name="Ruyue G."/>
            <person name="Yanhong M."/>
            <person name="Yuanyuan C."/>
            <person name="Jingyan G."/>
            <person name="Wenjun H."/>
        </authorList>
    </citation>
    <scope>NUCLEOTIDE SEQUENCE [LARGE SCALE GENOMIC DNA]</scope>
    <source>
        <strain evidence="14 15">NBRC:100898</strain>
    </source>
</reference>
<dbReference type="EC" id="1.14.19.-" evidence="14"/>
<evidence type="ECO:0000259" key="13">
    <source>
        <dbReference type="Pfam" id="PF00487"/>
    </source>
</evidence>
<feature type="transmembrane region" description="Helical" evidence="12">
    <location>
        <begin position="63"/>
        <end position="85"/>
    </location>
</feature>
<comment type="similarity">
    <text evidence="2">Belongs to the fatty acid desaturase type 1 family. AlkB subfamily.</text>
</comment>
<keyword evidence="9" id="KW-0408">Iron</keyword>
<keyword evidence="7 12" id="KW-1133">Transmembrane helix</keyword>
<feature type="domain" description="Fatty acid desaturase" evidence="13">
    <location>
        <begin position="101"/>
        <end position="306"/>
    </location>
</feature>
<feature type="transmembrane region" description="Helical" evidence="12">
    <location>
        <begin position="97"/>
        <end position="117"/>
    </location>
</feature>
<evidence type="ECO:0000256" key="9">
    <source>
        <dbReference type="ARBA" id="ARBA00023004"/>
    </source>
</evidence>
<protein>
    <submittedName>
        <fullName evidence="14">Fatty acid desaturase</fullName>
        <ecNumber evidence="14">1.14.19.-</ecNumber>
    </submittedName>
</protein>
<feature type="transmembrane region" description="Helical" evidence="12">
    <location>
        <begin position="313"/>
        <end position="331"/>
    </location>
</feature>
<keyword evidence="8 14" id="KW-0560">Oxidoreductase</keyword>
<dbReference type="EMBL" id="CP076132">
    <property type="protein sequence ID" value="QWG00535.1"/>
    <property type="molecule type" value="Genomic_DNA"/>
</dbReference>
<proteinExistence type="inferred from homology"/>
<dbReference type="AlphaFoldDB" id="A0AAX1MZ62"/>
<evidence type="ECO:0000313" key="15">
    <source>
        <dbReference type="Proteomes" id="UP000678679"/>
    </source>
</evidence>
<organism evidence="14 15">
    <name type="scientific">Flammeovirga yaeyamensis</name>
    <dbReference type="NCBI Taxonomy" id="367791"/>
    <lineage>
        <taxon>Bacteria</taxon>
        <taxon>Pseudomonadati</taxon>
        <taxon>Bacteroidota</taxon>
        <taxon>Cytophagia</taxon>
        <taxon>Cytophagales</taxon>
        <taxon>Flammeovirgaceae</taxon>
        <taxon>Flammeovirga</taxon>
    </lineage>
</organism>
<dbReference type="CDD" id="cd03512">
    <property type="entry name" value="Alkane-hydroxylase"/>
    <property type="match status" value="1"/>
</dbReference>
<evidence type="ECO:0000256" key="6">
    <source>
        <dbReference type="ARBA" id="ARBA00022723"/>
    </source>
</evidence>
<dbReference type="PANTHER" id="PTHR38674:SF1">
    <property type="entry name" value="ALKANE 1-MONOOXYGENASE 1"/>
    <property type="match status" value="1"/>
</dbReference>
<evidence type="ECO:0000256" key="7">
    <source>
        <dbReference type="ARBA" id="ARBA00022989"/>
    </source>
</evidence>
<dbReference type="Pfam" id="PF00487">
    <property type="entry name" value="FA_desaturase"/>
    <property type="match status" value="1"/>
</dbReference>
<dbReference type="PANTHER" id="PTHR38674">
    <property type="entry name" value="ALKANE 1-MONOOXYGENASE 1"/>
    <property type="match status" value="1"/>
</dbReference>
<keyword evidence="10" id="KW-0503">Monooxygenase</keyword>
<dbReference type="RefSeq" id="WP_169663072.1">
    <property type="nucleotide sequence ID" value="NZ_CP076132.1"/>
</dbReference>
<dbReference type="InterPro" id="IPR005804">
    <property type="entry name" value="FA_desaturase_dom"/>
</dbReference>
<dbReference type="Proteomes" id="UP000678679">
    <property type="component" value="Chromosome 1"/>
</dbReference>
<keyword evidence="3" id="KW-1003">Cell membrane</keyword>
<comment type="subcellular location">
    <subcellularLocation>
        <location evidence="1">Cell inner membrane</location>
        <topology evidence="1">Multi-pass membrane protein</topology>
    </subcellularLocation>
</comment>
<dbReference type="KEGG" id="fya:KMW28_12820"/>
<gene>
    <name evidence="14" type="ORF">KMW28_12820</name>
</gene>
<evidence type="ECO:0000256" key="4">
    <source>
        <dbReference type="ARBA" id="ARBA00022519"/>
    </source>
</evidence>
<keyword evidence="11 12" id="KW-0472">Membrane</keyword>
<sequence>MNTKELKYFSAYLIPLFCLIGFLKGGFFAWGTVIFAFIFVPILDAILPTTEEVSDTNNKQYALIYDLLLYFNLVWLYGLVALSIAQWEATNFSTSENIGLIISLGLVLGTAGINVAHELGHRNKKREQIFAQLLLLPSFYMHFYIEHNRGHHYHVATPNDPATAKKNEWLYLFWMRSIIFSYVDAWKIQLQLLKGKFFTVENKMLWYSIIYLMYMTTLFLLFNSTTAVFVILSGIVGVLLLETINYVEHYGLLRKKLPNGRYEKVQVYHSWNANYTFGRIILFELTRHSDHHYKASKKYHTLEHQKKAPELPFGYPAAIICALFPPLWFWVMNKRII</sequence>
<keyword evidence="15" id="KW-1185">Reference proteome</keyword>
<feature type="transmembrane region" description="Helical" evidence="12">
    <location>
        <begin position="228"/>
        <end position="247"/>
    </location>
</feature>
<evidence type="ECO:0000313" key="14">
    <source>
        <dbReference type="EMBL" id="QWG00535.1"/>
    </source>
</evidence>
<evidence type="ECO:0000256" key="11">
    <source>
        <dbReference type="ARBA" id="ARBA00023136"/>
    </source>
</evidence>
<evidence type="ECO:0000256" key="2">
    <source>
        <dbReference type="ARBA" id="ARBA00010823"/>
    </source>
</evidence>
<evidence type="ECO:0000256" key="3">
    <source>
        <dbReference type="ARBA" id="ARBA00022475"/>
    </source>
</evidence>
<keyword evidence="6" id="KW-0479">Metal-binding</keyword>
<dbReference type="GO" id="GO:0006629">
    <property type="term" value="P:lipid metabolic process"/>
    <property type="evidence" value="ECO:0007669"/>
    <property type="project" value="InterPro"/>
</dbReference>
<evidence type="ECO:0000256" key="8">
    <source>
        <dbReference type="ARBA" id="ARBA00023002"/>
    </source>
</evidence>
<name>A0AAX1MZ62_9BACT</name>
<evidence type="ECO:0000256" key="10">
    <source>
        <dbReference type="ARBA" id="ARBA00023033"/>
    </source>
</evidence>
<dbReference type="GO" id="GO:0004497">
    <property type="term" value="F:monooxygenase activity"/>
    <property type="evidence" value="ECO:0007669"/>
    <property type="project" value="UniProtKB-KW"/>
</dbReference>
<feature type="transmembrane region" description="Helical" evidence="12">
    <location>
        <begin position="12"/>
        <end position="43"/>
    </location>
</feature>
<evidence type="ECO:0000256" key="1">
    <source>
        <dbReference type="ARBA" id="ARBA00004429"/>
    </source>
</evidence>
<dbReference type="InterPro" id="IPR033885">
    <property type="entry name" value="AlkB/XylM"/>
</dbReference>
<accession>A0AAX1MZ62</accession>
<dbReference type="GO" id="GO:0005886">
    <property type="term" value="C:plasma membrane"/>
    <property type="evidence" value="ECO:0007669"/>
    <property type="project" value="UniProtKB-SubCell"/>
</dbReference>